<evidence type="ECO:0000256" key="16">
    <source>
        <dbReference type="HAMAP-Rule" id="MF_01033"/>
    </source>
</evidence>
<keyword evidence="9 16" id="KW-0028">Amino-acid biosynthesis</keyword>
<dbReference type="HAMAP" id="MF_01033">
    <property type="entry name" value="LeuB_type1"/>
    <property type="match status" value="1"/>
</dbReference>
<evidence type="ECO:0000256" key="5">
    <source>
        <dbReference type="ARBA" id="ARBA00008319"/>
    </source>
</evidence>
<evidence type="ECO:0000313" key="19">
    <source>
        <dbReference type="EMBL" id="SJZ50654.1"/>
    </source>
</evidence>
<dbReference type="GO" id="GO:0005829">
    <property type="term" value="C:cytosol"/>
    <property type="evidence" value="ECO:0007669"/>
    <property type="project" value="TreeGrafter"/>
</dbReference>
<evidence type="ECO:0000259" key="18">
    <source>
        <dbReference type="SMART" id="SM01329"/>
    </source>
</evidence>
<dbReference type="PANTHER" id="PTHR42979:SF1">
    <property type="entry name" value="3-ISOPROPYLMALATE DEHYDROGENASE"/>
    <property type="match status" value="1"/>
</dbReference>
<evidence type="ECO:0000256" key="8">
    <source>
        <dbReference type="ARBA" id="ARBA00022490"/>
    </source>
</evidence>
<dbReference type="GO" id="GO:0003862">
    <property type="term" value="F:3-isopropylmalate dehydrogenase activity"/>
    <property type="evidence" value="ECO:0007669"/>
    <property type="project" value="UniProtKB-UniRule"/>
</dbReference>
<comment type="cofactor">
    <cofactor evidence="16 17">
        <name>Mg(2+)</name>
        <dbReference type="ChEBI" id="CHEBI:18420"/>
    </cofactor>
    <cofactor evidence="16 17">
        <name>Mn(2+)</name>
        <dbReference type="ChEBI" id="CHEBI:29035"/>
    </cofactor>
    <text evidence="16 17">Binds 1 Mg(2+) or Mn(2+) ion per subunit.</text>
</comment>
<feature type="binding site" evidence="16">
    <location>
        <position position="248"/>
    </location>
    <ligand>
        <name>Mg(2+)</name>
        <dbReference type="ChEBI" id="CHEBI:18420"/>
    </ligand>
</feature>
<evidence type="ECO:0000256" key="10">
    <source>
        <dbReference type="ARBA" id="ARBA00022723"/>
    </source>
</evidence>
<feature type="binding site" evidence="16">
    <location>
        <position position="135"/>
    </location>
    <ligand>
        <name>substrate</name>
    </ligand>
</feature>
<dbReference type="SMART" id="SM01329">
    <property type="entry name" value="Iso_dh"/>
    <property type="match status" value="1"/>
</dbReference>
<dbReference type="FunFam" id="3.40.718.10:FF:000028">
    <property type="entry name" value="3-isopropylmalate dehydrogenase"/>
    <property type="match status" value="1"/>
</dbReference>
<dbReference type="EMBL" id="FUXM01000001">
    <property type="protein sequence ID" value="SJZ50654.1"/>
    <property type="molecule type" value="Genomic_DNA"/>
</dbReference>
<reference evidence="20" key="1">
    <citation type="submission" date="2017-02" db="EMBL/GenBank/DDBJ databases">
        <authorList>
            <person name="Varghese N."/>
            <person name="Submissions S."/>
        </authorList>
    </citation>
    <scope>NUCLEOTIDE SEQUENCE [LARGE SCALE GENOMIC DNA]</scope>
    <source>
        <strain evidence="20">DSM 16521</strain>
    </source>
</reference>
<evidence type="ECO:0000256" key="12">
    <source>
        <dbReference type="ARBA" id="ARBA00023002"/>
    </source>
</evidence>
<feature type="binding site" evidence="16">
    <location>
        <begin position="76"/>
        <end position="89"/>
    </location>
    <ligand>
        <name>NAD(+)</name>
        <dbReference type="ChEBI" id="CHEBI:57540"/>
    </ligand>
</feature>
<feature type="domain" description="Isopropylmalate dehydrogenase-like" evidence="18">
    <location>
        <begin position="4"/>
        <end position="352"/>
    </location>
</feature>
<keyword evidence="11 16" id="KW-0460">Magnesium</keyword>
<evidence type="ECO:0000256" key="13">
    <source>
        <dbReference type="ARBA" id="ARBA00023027"/>
    </source>
</evidence>
<feature type="site" description="Important for catalysis" evidence="16">
    <location>
        <position position="192"/>
    </location>
</feature>
<dbReference type="SUPFAM" id="SSF53659">
    <property type="entry name" value="Isocitrate/Isopropylmalate dehydrogenase-like"/>
    <property type="match status" value="1"/>
</dbReference>
<dbReference type="Proteomes" id="UP000189933">
    <property type="component" value="Unassembled WGS sequence"/>
</dbReference>
<evidence type="ECO:0000256" key="17">
    <source>
        <dbReference type="RuleBase" id="RU004445"/>
    </source>
</evidence>
<keyword evidence="7 16" id="KW-0432">Leucine biosynthesis</keyword>
<evidence type="ECO:0000256" key="6">
    <source>
        <dbReference type="ARBA" id="ARBA00011738"/>
    </source>
</evidence>
<keyword evidence="8 16" id="KW-0963">Cytoplasm</keyword>
<dbReference type="PANTHER" id="PTHR42979">
    <property type="entry name" value="3-ISOPROPYLMALATE DEHYDROGENASE"/>
    <property type="match status" value="1"/>
</dbReference>
<dbReference type="InterPro" id="IPR004429">
    <property type="entry name" value="Isopropylmalate_DH"/>
</dbReference>
<dbReference type="UniPathway" id="UPA00048">
    <property type="reaction ID" value="UER00072"/>
</dbReference>
<dbReference type="RefSeq" id="WP_078664222.1">
    <property type="nucleotide sequence ID" value="NZ_FUXM01000001.1"/>
</dbReference>
<keyword evidence="10 16" id="KW-0479">Metal-binding</keyword>
<dbReference type="GO" id="GO:0000287">
    <property type="term" value="F:magnesium ion binding"/>
    <property type="evidence" value="ECO:0007669"/>
    <property type="project" value="InterPro"/>
</dbReference>
<feature type="site" description="Important for catalysis" evidence="16">
    <location>
        <position position="142"/>
    </location>
</feature>
<keyword evidence="13 16" id="KW-0520">NAD</keyword>
<evidence type="ECO:0000256" key="14">
    <source>
        <dbReference type="ARBA" id="ARBA00023304"/>
    </source>
</evidence>
<dbReference type="GO" id="GO:0051287">
    <property type="term" value="F:NAD binding"/>
    <property type="evidence" value="ECO:0007669"/>
    <property type="project" value="InterPro"/>
</dbReference>
<dbReference type="Gene3D" id="3.40.718.10">
    <property type="entry name" value="Isopropylmalate Dehydrogenase"/>
    <property type="match status" value="1"/>
</dbReference>
<evidence type="ECO:0000256" key="1">
    <source>
        <dbReference type="ARBA" id="ARBA00000624"/>
    </source>
</evidence>
<feature type="binding site" evidence="16">
    <location>
        <position position="224"/>
    </location>
    <ligand>
        <name>Mg(2+)</name>
        <dbReference type="ChEBI" id="CHEBI:18420"/>
    </ligand>
</feature>
<dbReference type="InterPro" id="IPR024084">
    <property type="entry name" value="IsoPropMal-DH-like_dom"/>
</dbReference>
<sequence>MTKLIALLPGDGIGQEIVPQGRKVLEVVASRLGLELEFEEGLIGGAAIDAAGTPLPEATLDLCRRSTAILLGAVGGPKWDNLPVHLRPEAGALLPLRKQLGLYANLRPAFLFAPLAKASPLKPELIEGLDLLAVRELTGGLYFGEKKTFRREDGQETAIDTLVYTEGEIERIVRLAFELARKRRRKVTSVDKANVLESSRLWRRVAERVAQDYPDVTLEHMYVDNCAMQLVRWPKQFDVIVTENMFGDILTDQASVLAGSIGMLPSASLGGEVALYEPSHGSAPDIAGQDKANPLATILSVALMLKFSLDCEEGAKAIEQAVAEVLAEGYRTADLWEEGAKLVGCRAMGDLVAEKVAAILG</sequence>
<evidence type="ECO:0000256" key="7">
    <source>
        <dbReference type="ARBA" id="ARBA00022430"/>
    </source>
</evidence>
<comment type="catalytic activity">
    <reaction evidence="1 16 17">
        <text>(2R,3S)-3-isopropylmalate + NAD(+) = 4-methyl-2-oxopentanoate + CO2 + NADH</text>
        <dbReference type="Rhea" id="RHEA:32271"/>
        <dbReference type="ChEBI" id="CHEBI:16526"/>
        <dbReference type="ChEBI" id="CHEBI:17865"/>
        <dbReference type="ChEBI" id="CHEBI:35121"/>
        <dbReference type="ChEBI" id="CHEBI:57540"/>
        <dbReference type="ChEBI" id="CHEBI:57945"/>
        <dbReference type="EC" id="1.1.1.85"/>
    </reaction>
</comment>
<comment type="subunit">
    <text evidence="6 16 17">Homodimer.</text>
</comment>
<dbReference type="AlphaFoldDB" id="A0A1T4L7L6"/>
<feature type="binding site" evidence="16">
    <location>
        <position position="97"/>
    </location>
    <ligand>
        <name>substrate</name>
    </ligand>
</feature>
<evidence type="ECO:0000256" key="3">
    <source>
        <dbReference type="ARBA" id="ARBA00004496"/>
    </source>
</evidence>
<keyword evidence="14 16" id="KW-0100">Branched-chain amino acid biosynthesis</keyword>
<feature type="binding site" evidence="16">
    <location>
        <position position="252"/>
    </location>
    <ligand>
        <name>Mg(2+)</name>
        <dbReference type="ChEBI" id="CHEBI:18420"/>
    </ligand>
</feature>
<keyword evidence="16" id="KW-0464">Manganese</keyword>
<evidence type="ECO:0000256" key="11">
    <source>
        <dbReference type="ARBA" id="ARBA00022842"/>
    </source>
</evidence>
<evidence type="ECO:0000313" key="20">
    <source>
        <dbReference type="Proteomes" id="UP000189933"/>
    </source>
</evidence>
<name>A0A1T4L7L6_9FIRM</name>
<comment type="pathway">
    <text evidence="4 16 17">Amino-acid biosynthesis; L-leucine biosynthesis; L-leucine from 3-methyl-2-oxobutanoate: step 3/4.</text>
</comment>
<evidence type="ECO:0000256" key="15">
    <source>
        <dbReference type="ARBA" id="ARBA00023577"/>
    </source>
</evidence>
<comment type="similarity">
    <text evidence="5 16">Belongs to the isocitrate and isopropylmalate dehydrogenases family. LeuB type 1 subfamily.</text>
</comment>
<feature type="binding site" evidence="16">
    <location>
        <begin position="281"/>
        <end position="293"/>
    </location>
    <ligand>
        <name>NAD(+)</name>
        <dbReference type="ChEBI" id="CHEBI:57540"/>
    </ligand>
</feature>
<comment type="function">
    <text evidence="15 16 17">Catalyzes the oxidation of 3-carboxy-2-hydroxy-4-methylpentanoate (3-isopropylmalate) to 3-carboxy-4-methyl-2-oxopentanoate. The product decarboxylates to 4-methyl-2 oxopentanoate.</text>
</comment>
<dbReference type="OrthoDB" id="9806254at2"/>
<feature type="binding site" evidence="16">
    <location>
        <position position="224"/>
    </location>
    <ligand>
        <name>substrate</name>
    </ligand>
</feature>
<evidence type="ECO:0000256" key="4">
    <source>
        <dbReference type="ARBA" id="ARBA00004762"/>
    </source>
</evidence>
<evidence type="ECO:0000256" key="2">
    <source>
        <dbReference type="ARBA" id="ARBA00001936"/>
    </source>
</evidence>
<keyword evidence="20" id="KW-1185">Reference proteome</keyword>
<dbReference type="PROSITE" id="PS00470">
    <property type="entry name" value="IDH_IMDH"/>
    <property type="match status" value="1"/>
</dbReference>
<evidence type="ECO:0000256" key="9">
    <source>
        <dbReference type="ARBA" id="ARBA00022605"/>
    </source>
</evidence>
<dbReference type="NCBIfam" id="TIGR00169">
    <property type="entry name" value="leuB"/>
    <property type="match status" value="1"/>
</dbReference>
<dbReference type="EC" id="1.1.1.85" evidence="16"/>
<dbReference type="Pfam" id="PF00180">
    <property type="entry name" value="Iso_dh"/>
    <property type="match status" value="1"/>
</dbReference>
<comment type="subcellular location">
    <subcellularLocation>
        <location evidence="3 16">Cytoplasm</location>
    </subcellularLocation>
</comment>
<dbReference type="InterPro" id="IPR019818">
    <property type="entry name" value="IsoCit/isopropylmalate_DH_CS"/>
</dbReference>
<organism evidence="19 20">
    <name type="scientific">Carboxydocella sporoproducens DSM 16521</name>
    <dbReference type="NCBI Taxonomy" id="1121270"/>
    <lineage>
        <taxon>Bacteria</taxon>
        <taxon>Bacillati</taxon>
        <taxon>Bacillota</taxon>
        <taxon>Clostridia</taxon>
        <taxon>Eubacteriales</taxon>
        <taxon>Clostridiales Family XVI. Incertae Sedis</taxon>
        <taxon>Carboxydocella</taxon>
    </lineage>
</organism>
<protein>
    <recommendedName>
        <fullName evidence="16">3-isopropylmalate dehydrogenase</fullName>
        <ecNumber evidence="16">1.1.1.85</ecNumber>
    </recommendedName>
    <alternativeName>
        <fullName evidence="16">3-IPM-DH</fullName>
    </alternativeName>
    <alternativeName>
        <fullName evidence="16">Beta-IPM dehydrogenase</fullName>
        <shortName evidence="16">IMDH</shortName>
    </alternativeName>
</protein>
<dbReference type="GO" id="GO:0009098">
    <property type="term" value="P:L-leucine biosynthetic process"/>
    <property type="evidence" value="ECO:0007669"/>
    <property type="project" value="UniProtKB-UniRule"/>
</dbReference>
<feature type="binding site" evidence="16">
    <location>
        <position position="107"/>
    </location>
    <ligand>
        <name>substrate</name>
    </ligand>
</feature>
<proteinExistence type="inferred from homology"/>
<keyword evidence="12 16" id="KW-0560">Oxidoreductase</keyword>
<gene>
    <name evidence="16" type="primary">leuB</name>
    <name evidence="19" type="ORF">SAMN02745885_00064</name>
</gene>
<comment type="cofactor">
    <cofactor evidence="2">
        <name>Mn(2+)</name>
        <dbReference type="ChEBI" id="CHEBI:29035"/>
    </cofactor>
</comment>
<accession>A0A1T4L7L6</accession>